<sequence length="62" mass="7411">MSKIPIDLTFGKKKYSRLKGKNYGFFHLSRERKVLSLKYVRHSCRSYNLYTGFVQSDLPYDE</sequence>
<organism evidence="1">
    <name type="scientific">Spodoptera frugiperda</name>
    <name type="common">Fall armyworm</name>
    <dbReference type="NCBI Taxonomy" id="7108"/>
    <lineage>
        <taxon>Eukaryota</taxon>
        <taxon>Metazoa</taxon>
        <taxon>Ecdysozoa</taxon>
        <taxon>Arthropoda</taxon>
        <taxon>Hexapoda</taxon>
        <taxon>Insecta</taxon>
        <taxon>Pterygota</taxon>
        <taxon>Neoptera</taxon>
        <taxon>Endopterygota</taxon>
        <taxon>Lepidoptera</taxon>
        <taxon>Glossata</taxon>
        <taxon>Ditrysia</taxon>
        <taxon>Noctuoidea</taxon>
        <taxon>Noctuidae</taxon>
        <taxon>Amphipyrinae</taxon>
        <taxon>Spodoptera</taxon>
    </lineage>
</organism>
<reference evidence="1" key="1">
    <citation type="submission" date="2016-07" db="EMBL/GenBank/DDBJ databases">
        <authorList>
            <person name="Bretaudeau A."/>
        </authorList>
    </citation>
    <scope>NUCLEOTIDE SEQUENCE</scope>
    <source>
        <strain evidence="1">Rice</strain>
        <tissue evidence="1">Whole body</tissue>
    </source>
</reference>
<gene>
    <name evidence="1" type="ORF">SFRICE_016254</name>
</gene>
<accession>A0A2H1WJK7</accession>
<protein>
    <submittedName>
        <fullName evidence="1">SFRICE_016254</fullName>
    </submittedName>
</protein>
<dbReference type="AlphaFoldDB" id="A0A2H1WJK7"/>
<dbReference type="EMBL" id="ODYU01009092">
    <property type="protein sequence ID" value="SOQ53263.1"/>
    <property type="molecule type" value="Genomic_DNA"/>
</dbReference>
<evidence type="ECO:0000313" key="1">
    <source>
        <dbReference type="EMBL" id="SOQ53263.1"/>
    </source>
</evidence>
<proteinExistence type="predicted"/>
<name>A0A2H1WJK7_SPOFR</name>